<evidence type="ECO:0000313" key="10">
    <source>
        <dbReference type="Proteomes" id="UP000296352"/>
    </source>
</evidence>
<feature type="transmembrane region" description="Helical" evidence="7">
    <location>
        <begin position="111"/>
        <end position="133"/>
    </location>
</feature>
<keyword evidence="5 7" id="KW-1133">Transmembrane helix</keyword>
<dbReference type="GO" id="GO:0005886">
    <property type="term" value="C:plasma membrane"/>
    <property type="evidence" value="ECO:0007669"/>
    <property type="project" value="UniProtKB-SubCell"/>
</dbReference>
<feature type="transmembrane region" description="Helical" evidence="7">
    <location>
        <begin position="16"/>
        <end position="36"/>
    </location>
</feature>
<evidence type="ECO:0000256" key="4">
    <source>
        <dbReference type="ARBA" id="ARBA00022692"/>
    </source>
</evidence>
<dbReference type="Pfam" id="PF09335">
    <property type="entry name" value="VTT_dom"/>
    <property type="match status" value="1"/>
</dbReference>
<sequence length="209" mass="22902">MTDVLTTAIESVMGTLWIYPIAAFFIFFDCLAPVMPSEVILNLTGAWSAARGAPDLYAIFGVAVMAAVAGDNVCYLLGTRLMPFIRRVPPNSKAADGLSWVRRNMRRGAGAAILVARFIPSARFFMTILLGSMRYPWPLFFFFDTLGVILWAIQGLAIGYAGGALLSEYPILALGLSIAMALVVGWVVQKLQLWITDRLDTRRGYAETP</sequence>
<name>A0A4P7QD96_9CORY</name>
<comment type="subcellular location">
    <subcellularLocation>
        <location evidence="1 7">Cell membrane</location>
        <topology evidence="1 7">Multi-pass membrane protein</topology>
    </subcellularLocation>
</comment>
<dbReference type="EMBL" id="CP039247">
    <property type="protein sequence ID" value="QCB27551.1"/>
    <property type="molecule type" value="Genomic_DNA"/>
</dbReference>
<evidence type="ECO:0000313" key="9">
    <source>
        <dbReference type="EMBL" id="QCB27551.1"/>
    </source>
</evidence>
<dbReference type="OrthoDB" id="9813426at2"/>
<dbReference type="RefSeq" id="WP_136140405.1">
    <property type="nucleotide sequence ID" value="NZ_CP039247.1"/>
</dbReference>
<dbReference type="Proteomes" id="UP000296352">
    <property type="component" value="Chromosome"/>
</dbReference>
<feature type="transmembrane region" description="Helical" evidence="7">
    <location>
        <begin position="139"/>
        <end position="162"/>
    </location>
</feature>
<proteinExistence type="inferred from homology"/>
<evidence type="ECO:0000256" key="1">
    <source>
        <dbReference type="ARBA" id="ARBA00004651"/>
    </source>
</evidence>
<protein>
    <recommendedName>
        <fullName evidence="8">VTT domain-containing protein</fullName>
    </recommendedName>
</protein>
<accession>A0A4P7QD96</accession>
<comment type="similarity">
    <text evidence="2 7">Belongs to the DedA family.</text>
</comment>
<dbReference type="InterPro" id="IPR032816">
    <property type="entry name" value="VTT_dom"/>
</dbReference>
<evidence type="ECO:0000256" key="7">
    <source>
        <dbReference type="RuleBase" id="RU367016"/>
    </source>
</evidence>
<evidence type="ECO:0000259" key="8">
    <source>
        <dbReference type="Pfam" id="PF09335"/>
    </source>
</evidence>
<dbReference type="AlphaFoldDB" id="A0A4P7QD96"/>
<keyword evidence="3 7" id="KW-1003">Cell membrane</keyword>
<feature type="transmembrane region" description="Helical" evidence="7">
    <location>
        <begin position="56"/>
        <end position="77"/>
    </location>
</feature>
<dbReference type="InterPro" id="IPR032818">
    <property type="entry name" value="DedA-like"/>
</dbReference>
<evidence type="ECO:0000256" key="6">
    <source>
        <dbReference type="ARBA" id="ARBA00023136"/>
    </source>
</evidence>
<evidence type="ECO:0000256" key="5">
    <source>
        <dbReference type="ARBA" id="ARBA00022989"/>
    </source>
</evidence>
<gene>
    <name evidence="9" type="ORF">CENDO_01240</name>
</gene>
<dbReference type="PANTHER" id="PTHR30353:SF0">
    <property type="entry name" value="TRANSMEMBRANE PROTEIN"/>
    <property type="match status" value="1"/>
</dbReference>
<keyword evidence="4 7" id="KW-0812">Transmembrane</keyword>
<organism evidence="9 10">
    <name type="scientific">Corynebacterium endometrii</name>
    <dbReference type="NCBI Taxonomy" id="2488819"/>
    <lineage>
        <taxon>Bacteria</taxon>
        <taxon>Bacillati</taxon>
        <taxon>Actinomycetota</taxon>
        <taxon>Actinomycetes</taxon>
        <taxon>Mycobacteriales</taxon>
        <taxon>Corynebacteriaceae</taxon>
        <taxon>Corynebacterium</taxon>
    </lineage>
</organism>
<evidence type="ECO:0000256" key="2">
    <source>
        <dbReference type="ARBA" id="ARBA00010792"/>
    </source>
</evidence>
<feature type="domain" description="VTT" evidence="8">
    <location>
        <begin position="36"/>
        <end position="160"/>
    </location>
</feature>
<dbReference type="PANTHER" id="PTHR30353">
    <property type="entry name" value="INNER MEMBRANE PROTEIN DEDA-RELATED"/>
    <property type="match status" value="1"/>
</dbReference>
<feature type="transmembrane region" description="Helical" evidence="7">
    <location>
        <begin position="169"/>
        <end position="188"/>
    </location>
</feature>
<evidence type="ECO:0000256" key="3">
    <source>
        <dbReference type="ARBA" id="ARBA00022475"/>
    </source>
</evidence>
<reference evidence="9 10" key="1">
    <citation type="submission" date="2019-04" db="EMBL/GenBank/DDBJ databases">
        <title>Corynebacterium endometrii sp. nov., isolated from the uterus of a cow with endometritis.</title>
        <authorList>
            <person name="Ballas P."/>
            <person name="Ruckert C."/>
            <person name="Wagener K."/>
            <person name="Drillich M."/>
            <person name="Kaempfer P."/>
            <person name="Busse H.-J."/>
            <person name="Ehling-Schulz M."/>
        </authorList>
    </citation>
    <scope>NUCLEOTIDE SEQUENCE [LARGE SCALE GENOMIC DNA]</scope>
    <source>
        <strain evidence="9 10">LMM-1653</strain>
    </source>
</reference>
<dbReference type="KEGG" id="cee:CENDO_01240"/>
<keyword evidence="6 7" id="KW-0472">Membrane</keyword>
<keyword evidence="10" id="KW-1185">Reference proteome</keyword>